<feature type="transmembrane region" description="Helical" evidence="8">
    <location>
        <begin position="102"/>
        <end position="122"/>
    </location>
</feature>
<reference evidence="9 10" key="1">
    <citation type="submission" date="2020-02" db="EMBL/GenBank/DDBJ databases">
        <authorList>
            <person name="Brisse S."/>
        </authorList>
    </citation>
    <scope>NUCLEOTIDE SEQUENCE [LARGE SCALE GENOMIC DNA]</scope>
    <source>
        <strain evidence="9">CIP107547</strain>
    </source>
</reference>
<evidence type="ECO:0000256" key="3">
    <source>
        <dbReference type="ARBA" id="ARBA00022448"/>
    </source>
</evidence>
<dbReference type="Pfam" id="PF01032">
    <property type="entry name" value="FecCD"/>
    <property type="match status" value="1"/>
</dbReference>
<gene>
    <name evidence="9" type="ORF">CIP107547_02424</name>
</gene>
<protein>
    <submittedName>
        <fullName evidence="9">Iron ABC transporter</fullName>
    </submittedName>
</protein>
<dbReference type="InterPro" id="IPR037294">
    <property type="entry name" value="ABC_BtuC-like"/>
</dbReference>
<dbReference type="AlphaFoldDB" id="A0A811G4G5"/>
<dbReference type="EMBL" id="CADDAV010000035">
    <property type="protein sequence ID" value="CAB0623597.1"/>
    <property type="molecule type" value="Genomic_DNA"/>
</dbReference>
<feature type="transmembrane region" description="Helical" evidence="8">
    <location>
        <begin position="316"/>
        <end position="337"/>
    </location>
</feature>
<dbReference type="CDD" id="cd06550">
    <property type="entry name" value="TM_ABC_iron-siderophores_like"/>
    <property type="match status" value="1"/>
</dbReference>
<feature type="transmembrane region" description="Helical" evidence="8">
    <location>
        <begin position="247"/>
        <end position="277"/>
    </location>
</feature>
<keyword evidence="4" id="KW-1003">Cell membrane</keyword>
<feature type="transmembrane region" description="Helical" evidence="8">
    <location>
        <begin position="289"/>
        <end position="309"/>
    </location>
</feature>
<evidence type="ECO:0000256" key="7">
    <source>
        <dbReference type="ARBA" id="ARBA00023136"/>
    </source>
</evidence>
<evidence type="ECO:0000256" key="5">
    <source>
        <dbReference type="ARBA" id="ARBA00022692"/>
    </source>
</evidence>
<evidence type="ECO:0000256" key="4">
    <source>
        <dbReference type="ARBA" id="ARBA00022475"/>
    </source>
</evidence>
<comment type="subcellular location">
    <subcellularLocation>
        <location evidence="1">Cell membrane</location>
        <topology evidence="1">Multi-pass membrane protein</topology>
    </subcellularLocation>
</comment>
<evidence type="ECO:0000313" key="9">
    <source>
        <dbReference type="EMBL" id="CAB0623597.1"/>
    </source>
</evidence>
<accession>A0A811G4G5</accession>
<keyword evidence="3" id="KW-0813">Transport</keyword>
<evidence type="ECO:0000256" key="8">
    <source>
        <dbReference type="SAM" id="Phobius"/>
    </source>
</evidence>
<keyword evidence="6 8" id="KW-1133">Transmembrane helix</keyword>
<dbReference type="GO" id="GO:0005886">
    <property type="term" value="C:plasma membrane"/>
    <property type="evidence" value="ECO:0007669"/>
    <property type="project" value="UniProtKB-SubCell"/>
</dbReference>
<dbReference type="GO" id="GO:0022857">
    <property type="term" value="F:transmembrane transporter activity"/>
    <property type="evidence" value="ECO:0007669"/>
    <property type="project" value="InterPro"/>
</dbReference>
<dbReference type="RefSeq" id="WP_014304058.1">
    <property type="nucleotide sequence ID" value="NZ_CAJDYQ010000008.1"/>
</dbReference>
<proteinExistence type="inferred from homology"/>
<keyword evidence="7 8" id="KW-0472">Membrane</keyword>
<keyword evidence="5 8" id="KW-0812">Transmembrane</keyword>
<dbReference type="PANTHER" id="PTHR30472:SF24">
    <property type="entry name" value="FERRIC ENTEROBACTIN TRANSPORT SYSTEM PERMEASE PROTEIN FEPG"/>
    <property type="match status" value="1"/>
</dbReference>
<dbReference type="GO" id="GO:0033214">
    <property type="term" value="P:siderophore-iron import into cell"/>
    <property type="evidence" value="ECO:0007669"/>
    <property type="project" value="TreeGrafter"/>
</dbReference>
<name>A0A811G4G5_CORDP</name>
<feature type="transmembrane region" description="Helical" evidence="8">
    <location>
        <begin position="128"/>
        <end position="149"/>
    </location>
</feature>
<organism evidence="9 10">
    <name type="scientific">Corynebacterium diphtheriae</name>
    <dbReference type="NCBI Taxonomy" id="1717"/>
    <lineage>
        <taxon>Bacteria</taxon>
        <taxon>Bacillati</taxon>
        <taxon>Actinomycetota</taxon>
        <taxon>Actinomycetes</taxon>
        <taxon>Mycobacteriales</taxon>
        <taxon>Corynebacteriaceae</taxon>
        <taxon>Corynebacterium</taxon>
    </lineage>
</organism>
<feature type="transmembrane region" description="Helical" evidence="8">
    <location>
        <begin position="20"/>
        <end position="39"/>
    </location>
</feature>
<comment type="caution">
    <text evidence="9">The sequence shown here is derived from an EMBL/GenBank/DDBJ whole genome shotgun (WGS) entry which is preliminary data.</text>
</comment>
<feature type="transmembrane region" description="Helical" evidence="8">
    <location>
        <begin position="161"/>
        <end position="181"/>
    </location>
</feature>
<dbReference type="InterPro" id="IPR000522">
    <property type="entry name" value="ABC_transptr_permease_BtuC"/>
</dbReference>
<evidence type="ECO:0000256" key="1">
    <source>
        <dbReference type="ARBA" id="ARBA00004651"/>
    </source>
</evidence>
<dbReference type="Gene3D" id="1.10.3470.10">
    <property type="entry name" value="ABC transporter involved in vitamin B12 uptake, BtuC"/>
    <property type="match status" value="1"/>
</dbReference>
<comment type="similarity">
    <text evidence="2">Belongs to the binding-protein-dependent transport system permease family. FecCD subfamily.</text>
</comment>
<feature type="transmembrane region" description="Helical" evidence="8">
    <location>
        <begin position="69"/>
        <end position="90"/>
    </location>
</feature>
<evidence type="ECO:0000256" key="6">
    <source>
        <dbReference type="ARBA" id="ARBA00022989"/>
    </source>
</evidence>
<sequence>MQTLKLGPLAFLYHRRVSVAGVILALLALVVWTVSLGVGEFPLSPVEVLRVLTGGGEKLERTVVIEWRLARSLVALAVGAALGLSGAITQRIARNGLASPDILGINQGATVAAVAVLVTGGASGALGAYVGVPLAALVGGLVTGGAIWALSRRGNVDMFRLVLVGIGVNAFLHALVTYMLAATDLNTAAQAKVWMVGSLNGRTFEQLWPTLAVLVVCSLVLLRISVHLPVLELGEDAAQALGVPLKAVNATLLVVAVALAAVTVSAVGPVGFVAFVAPQITARLAGTGAPPLAASAAMGALLVVAADLAARGAFGWEVPVGIITSVIGGPFLIWLLFTQSRTYK</sequence>
<evidence type="ECO:0000313" key="10">
    <source>
        <dbReference type="Proteomes" id="UP000480222"/>
    </source>
</evidence>
<dbReference type="Proteomes" id="UP000480222">
    <property type="component" value="Unassembled WGS sequence"/>
</dbReference>
<dbReference type="PANTHER" id="PTHR30472">
    <property type="entry name" value="FERRIC ENTEROBACTIN TRANSPORT SYSTEM PERMEASE PROTEIN"/>
    <property type="match status" value="1"/>
</dbReference>
<dbReference type="SUPFAM" id="SSF81345">
    <property type="entry name" value="ABC transporter involved in vitamin B12 uptake, BtuC"/>
    <property type="match status" value="1"/>
</dbReference>
<evidence type="ECO:0000256" key="2">
    <source>
        <dbReference type="ARBA" id="ARBA00007935"/>
    </source>
</evidence>